<evidence type="ECO:0000313" key="3">
    <source>
        <dbReference type="EMBL" id="ABI68803.1"/>
    </source>
</evidence>
<dbReference type="PANTHER" id="PTHR33434">
    <property type="entry name" value="DEGV DOMAIN-CONTAINING PROTEIN DR_1986-RELATED"/>
    <property type="match status" value="1"/>
</dbReference>
<evidence type="ECO:0000313" key="4">
    <source>
        <dbReference type="Proteomes" id="UP000001968"/>
    </source>
</evidence>
<organism evidence="3 4">
    <name type="scientific">Syntrophomonas wolfei subsp. wolfei (strain DSM 2245B / Goettingen)</name>
    <dbReference type="NCBI Taxonomy" id="335541"/>
    <lineage>
        <taxon>Bacteria</taxon>
        <taxon>Bacillati</taxon>
        <taxon>Bacillota</taxon>
        <taxon>Clostridia</taxon>
        <taxon>Eubacteriales</taxon>
        <taxon>Syntrophomonadaceae</taxon>
        <taxon>Syntrophomonas</taxon>
    </lineage>
</organism>
<protein>
    <recommendedName>
        <fullName evidence="5">DegV family protein</fullName>
    </recommendedName>
</protein>
<dbReference type="GO" id="GO:0008289">
    <property type="term" value="F:lipid binding"/>
    <property type="evidence" value="ECO:0007669"/>
    <property type="project" value="UniProtKB-KW"/>
</dbReference>
<reference evidence="4" key="1">
    <citation type="journal article" date="2010" name="Environ. Microbiol.">
        <title>The genome of Syntrophomonas wolfei: new insights into syntrophic metabolism and biohydrogen production.</title>
        <authorList>
            <person name="Sieber J.R."/>
            <person name="Sims D.R."/>
            <person name="Han C."/>
            <person name="Kim E."/>
            <person name="Lykidis A."/>
            <person name="Lapidus A.L."/>
            <person name="McDonnald E."/>
            <person name="Rohlin L."/>
            <person name="Culley D.E."/>
            <person name="Gunsalus R."/>
            <person name="McInerney M.J."/>
        </authorList>
    </citation>
    <scope>NUCLEOTIDE SEQUENCE [LARGE SCALE GENOMIC DNA]</scope>
    <source>
        <strain evidence="4">DSM 2245B / Goettingen</strain>
    </source>
</reference>
<dbReference type="HOGENOM" id="CLU_048251_4_3_9"/>
<keyword evidence="4" id="KW-1185">Reference proteome</keyword>
<gene>
    <name evidence="3" type="ordered locus">Swol_1500</name>
</gene>
<evidence type="ECO:0000256" key="1">
    <source>
        <dbReference type="ARBA" id="ARBA00003238"/>
    </source>
</evidence>
<dbReference type="InterPro" id="IPR043168">
    <property type="entry name" value="DegV_C"/>
</dbReference>
<keyword evidence="2" id="KW-0446">Lipid-binding</keyword>
<sequence length="281" mass="31609">MQEKIALLCDSMCDLPRGFIEKFNIKVISARVIYPQQEYIDRVDIQPEEVYARMPQEIPTTSMPPLQEIKEIFEKIRSEGFTHVLAVHISSGLSGTSQAVKLIAKDIKDMKVEVIDTKTLSMGTGWLVLDAARNIANGWSFEKTLENLKKLQNKMHLYYVIETLEYLRRGGRIGLVASMLGEFLHLKPIISVNLEGKYFTFCKAKGRKKSIEKLIELVEQSTKDKPFNLAILHGGAKAECEAILERLRNLPNLKEVITSDISPALGVHTGPGLLGVCFHEV</sequence>
<name>Q0AWV1_SYNWW</name>
<dbReference type="PANTHER" id="PTHR33434:SF3">
    <property type="entry name" value="DEGV DOMAIN-CONTAINING PROTEIN YITS"/>
    <property type="match status" value="1"/>
</dbReference>
<dbReference type="Gene3D" id="3.30.1180.10">
    <property type="match status" value="1"/>
</dbReference>
<evidence type="ECO:0000256" key="2">
    <source>
        <dbReference type="ARBA" id="ARBA00023121"/>
    </source>
</evidence>
<dbReference type="EMBL" id="CP000448">
    <property type="protein sequence ID" value="ABI68803.1"/>
    <property type="molecule type" value="Genomic_DNA"/>
</dbReference>
<comment type="function">
    <text evidence="1">May bind long-chain fatty acids, such as palmitate, and may play a role in lipid transport or fatty acid metabolism.</text>
</comment>
<dbReference type="KEGG" id="swo:Swol_1500"/>
<dbReference type="Pfam" id="PF02645">
    <property type="entry name" value="DegV"/>
    <property type="match status" value="1"/>
</dbReference>
<dbReference type="AlphaFoldDB" id="Q0AWV1"/>
<dbReference type="Proteomes" id="UP000001968">
    <property type="component" value="Chromosome"/>
</dbReference>
<dbReference type="InterPro" id="IPR003797">
    <property type="entry name" value="DegV"/>
</dbReference>
<dbReference type="Gene3D" id="3.40.50.10170">
    <property type="match status" value="1"/>
</dbReference>
<dbReference type="NCBIfam" id="TIGR00762">
    <property type="entry name" value="DegV"/>
    <property type="match status" value="1"/>
</dbReference>
<evidence type="ECO:0008006" key="5">
    <source>
        <dbReference type="Google" id="ProtNLM"/>
    </source>
</evidence>
<accession>Q0AWV1</accession>
<dbReference type="InterPro" id="IPR050270">
    <property type="entry name" value="DegV_domain_contain"/>
</dbReference>
<dbReference type="SUPFAM" id="SSF82549">
    <property type="entry name" value="DAK1/DegV-like"/>
    <property type="match status" value="1"/>
</dbReference>
<dbReference type="STRING" id="335541.Swol_1500"/>
<dbReference type="eggNOG" id="COG1307">
    <property type="taxonomic scope" value="Bacteria"/>
</dbReference>
<proteinExistence type="predicted"/>
<dbReference type="PROSITE" id="PS51482">
    <property type="entry name" value="DEGV"/>
    <property type="match status" value="1"/>
</dbReference>